<dbReference type="GO" id="GO:0000155">
    <property type="term" value="F:phosphorelay sensor kinase activity"/>
    <property type="evidence" value="ECO:0007669"/>
    <property type="project" value="InterPro"/>
</dbReference>
<evidence type="ECO:0000256" key="4">
    <source>
        <dbReference type="ARBA" id="ARBA00012438"/>
    </source>
</evidence>
<evidence type="ECO:0000256" key="3">
    <source>
        <dbReference type="ARBA" id="ARBA00004496"/>
    </source>
</evidence>
<evidence type="ECO:0000256" key="12">
    <source>
        <dbReference type="ARBA" id="ARBA00022777"/>
    </source>
</evidence>
<dbReference type="AlphaFoldDB" id="A1VKD0"/>
<comment type="catalytic activity">
    <reaction evidence="1">
        <text>ATP + protein L-histidine = ADP + protein N-phospho-L-histidine.</text>
        <dbReference type="EC" id="2.7.13.3"/>
    </reaction>
</comment>
<dbReference type="RefSeq" id="WP_011800203.1">
    <property type="nucleotide sequence ID" value="NC_008781.1"/>
</dbReference>
<dbReference type="Gene3D" id="1.20.5.1930">
    <property type="match status" value="1"/>
</dbReference>
<dbReference type="PANTHER" id="PTHR24421:SF10">
    <property type="entry name" value="NITRATE_NITRITE SENSOR PROTEIN NARQ"/>
    <property type="match status" value="1"/>
</dbReference>
<dbReference type="GO" id="GO:0016020">
    <property type="term" value="C:membrane"/>
    <property type="evidence" value="ECO:0007669"/>
    <property type="project" value="InterPro"/>
</dbReference>
<dbReference type="KEGG" id="pna:Pnap_0789"/>
<dbReference type="Gene3D" id="3.30.565.10">
    <property type="entry name" value="Histidine kinase-like ATPase, C-terminal domain"/>
    <property type="match status" value="1"/>
</dbReference>
<dbReference type="CDD" id="cd16917">
    <property type="entry name" value="HATPase_UhpB-NarQ-NarX-like"/>
    <property type="match status" value="1"/>
</dbReference>
<protein>
    <recommendedName>
        <fullName evidence="5">Oxygen sensor histidine kinase NreB</fullName>
        <ecNumber evidence="4">2.7.13.3</ecNumber>
    </recommendedName>
    <alternativeName>
        <fullName evidence="18">Nitrogen regulation protein B</fullName>
    </alternativeName>
</protein>
<evidence type="ECO:0000256" key="8">
    <source>
        <dbReference type="ARBA" id="ARBA00022553"/>
    </source>
</evidence>
<evidence type="ECO:0000256" key="7">
    <source>
        <dbReference type="ARBA" id="ARBA00022490"/>
    </source>
</evidence>
<dbReference type="PANTHER" id="PTHR24421">
    <property type="entry name" value="NITRATE/NITRITE SENSOR PROTEIN NARX-RELATED"/>
    <property type="match status" value="1"/>
</dbReference>
<dbReference type="Proteomes" id="UP000000644">
    <property type="component" value="Chromosome"/>
</dbReference>
<keyword evidence="14" id="KW-0408">Iron</keyword>
<sequence length="273" mass="29406">MKNRFNFDVKSKALTRVGGRAACRQICGLQPSAQAFAVDGAVGLTEAARLLEERRAFAVAANAIREEEKSRLARELHDELAQSLTALKMDAIWVRDQADAWPAMVAAKLTDMVEMLDRTVAATRRMAADLRPLLLDDLGLAPAIEWLASSFMQRCGIPCRLSINGGLGLELPEPYATAVFRIVQESLNNIAKHAAASQVVVTLDQTLDTVKLVVQDDGCGFFSTAERKPQSLGLMGLRERAQLLGGCVAIRSTPGQGTCIEVSIPLDPMGACG</sequence>
<organism evidence="20 21">
    <name type="scientific">Polaromonas naphthalenivorans (strain CJ2)</name>
    <dbReference type="NCBI Taxonomy" id="365044"/>
    <lineage>
        <taxon>Bacteria</taxon>
        <taxon>Pseudomonadati</taxon>
        <taxon>Pseudomonadota</taxon>
        <taxon>Betaproteobacteria</taxon>
        <taxon>Burkholderiales</taxon>
        <taxon>Comamonadaceae</taxon>
        <taxon>Polaromonas</taxon>
    </lineage>
</organism>
<evidence type="ECO:0000313" key="20">
    <source>
        <dbReference type="EMBL" id="ABM36108.1"/>
    </source>
</evidence>
<keyword evidence="7" id="KW-0963">Cytoplasm</keyword>
<evidence type="ECO:0000256" key="10">
    <source>
        <dbReference type="ARBA" id="ARBA00022723"/>
    </source>
</evidence>
<keyword evidence="6" id="KW-0004">4Fe-4S</keyword>
<evidence type="ECO:0000256" key="5">
    <source>
        <dbReference type="ARBA" id="ARBA00017322"/>
    </source>
</evidence>
<keyword evidence="15" id="KW-0902">Two-component regulatory system</keyword>
<evidence type="ECO:0000256" key="11">
    <source>
        <dbReference type="ARBA" id="ARBA00022741"/>
    </source>
</evidence>
<reference evidence="21" key="1">
    <citation type="journal article" date="2009" name="Environ. Microbiol.">
        <title>The genome of Polaromonas naphthalenivorans strain CJ2, isolated from coal tar-contaminated sediment, reveals physiological and metabolic versatility and evolution through extensive horizontal gene transfer.</title>
        <authorList>
            <person name="Yagi J.M."/>
            <person name="Sims D."/>
            <person name="Brettin T."/>
            <person name="Bruce D."/>
            <person name="Madsen E.L."/>
        </authorList>
    </citation>
    <scope>NUCLEOTIDE SEQUENCE [LARGE SCALE GENOMIC DNA]</scope>
    <source>
        <strain evidence="21">CJ2</strain>
    </source>
</reference>
<dbReference type="PRINTS" id="PR00344">
    <property type="entry name" value="BCTRLSENSOR"/>
</dbReference>
<dbReference type="InterPro" id="IPR005467">
    <property type="entry name" value="His_kinase_dom"/>
</dbReference>
<dbReference type="EMBL" id="CP000529">
    <property type="protein sequence ID" value="ABM36108.1"/>
    <property type="molecule type" value="Genomic_DNA"/>
</dbReference>
<comment type="cofactor">
    <cofactor evidence="2">
        <name>[4Fe-4S] cluster</name>
        <dbReference type="ChEBI" id="CHEBI:49883"/>
    </cofactor>
</comment>
<keyword evidence="21" id="KW-1185">Reference proteome</keyword>
<keyword evidence="12 20" id="KW-0418">Kinase</keyword>
<dbReference type="STRING" id="365044.Pnap_0789"/>
<feature type="domain" description="Histidine kinase" evidence="19">
    <location>
        <begin position="181"/>
        <end position="268"/>
    </location>
</feature>
<dbReference type="Pfam" id="PF07730">
    <property type="entry name" value="HisKA_3"/>
    <property type="match status" value="1"/>
</dbReference>
<dbReference type="eggNOG" id="COG4585">
    <property type="taxonomic scope" value="Bacteria"/>
</dbReference>
<dbReference type="InterPro" id="IPR036890">
    <property type="entry name" value="HATPase_C_sf"/>
</dbReference>
<keyword evidence="10" id="KW-0479">Metal-binding</keyword>
<evidence type="ECO:0000256" key="18">
    <source>
        <dbReference type="ARBA" id="ARBA00030800"/>
    </source>
</evidence>
<dbReference type="Pfam" id="PF02518">
    <property type="entry name" value="HATPase_c"/>
    <property type="match status" value="1"/>
</dbReference>
<evidence type="ECO:0000256" key="16">
    <source>
        <dbReference type="ARBA" id="ARBA00023014"/>
    </source>
</evidence>
<evidence type="ECO:0000256" key="6">
    <source>
        <dbReference type="ARBA" id="ARBA00022485"/>
    </source>
</evidence>
<dbReference type="GO" id="GO:0005737">
    <property type="term" value="C:cytoplasm"/>
    <property type="evidence" value="ECO:0007669"/>
    <property type="project" value="UniProtKB-SubCell"/>
</dbReference>
<keyword evidence="16" id="KW-0411">Iron-sulfur</keyword>
<evidence type="ECO:0000256" key="9">
    <source>
        <dbReference type="ARBA" id="ARBA00022679"/>
    </source>
</evidence>
<dbReference type="OrthoDB" id="9782588at2"/>
<proteinExistence type="predicted"/>
<dbReference type="InterPro" id="IPR004358">
    <property type="entry name" value="Sig_transdc_His_kin-like_C"/>
</dbReference>
<dbReference type="InterPro" id="IPR011712">
    <property type="entry name" value="Sig_transdc_His_kin_sub3_dim/P"/>
</dbReference>
<evidence type="ECO:0000256" key="13">
    <source>
        <dbReference type="ARBA" id="ARBA00022840"/>
    </source>
</evidence>
<evidence type="ECO:0000256" key="15">
    <source>
        <dbReference type="ARBA" id="ARBA00023012"/>
    </source>
</evidence>
<dbReference type="GO" id="GO:0051539">
    <property type="term" value="F:4 iron, 4 sulfur cluster binding"/>
    <property type="evidence" value="ECO:0007669"/>
    <property type="project" value="UniProtKB-KW"/>
</dbReference>
<dbReference type="HOGENOM" id="CLU_000445_20_6_4"/>
<keyword evidence="9" id="KW-0808">Transferase</keyword>
<dbReference type="GO" id="GO:0046872">
    <property type="term" value="F:metal ion binding"/>
    <property type="evidence" value="ECO:0007669"/>
    <property type="project" value="UniProtKB-KW"/>
</dbReference>
<dbReference type="SUPFAM" id="SSF55874">
    <property type="entry name" value="ATPase domain of HSP90 chaperone/DNA topoisomerase II/histidine kinase"/>
    <property type="match status" value="1"/>
</dbReference>
<accession>A1VKD0</accession>
<dbReference type="GO" id="GO:0046983">
    <property type="term" value="F:protein dimerization activity"/>
    <property type="evidence" value="ECO:0007669"/>
    <property type="project" value="InterPro"/>
</dbReference>
<gene>
    <name evidence="20" type="ordered locus">Pnap_0789</name>
</gene>
<comment type="subcellular location">
    <subcellularLocation>
        <location evidence="3">Cytoplasm</location>
    </subcellularLocation>
</comment>
<evidence type="ECO:0000256" key="14">
    <source>
        <dbReference type="ARBA" id="ARBA00023004"/>
    </source>
</evidence>
<dbReference type="InterPro" id="IPR050482">
    <property type="entry name" value="Sensor_HK_TwoCompSys"/>
</dbReference>
<name>A1VKD0_POLNA</name>
<dbReference type="EC" id="2.7.13.3" evidence="4"/>
<dbReference type="InterPro" id="IPR003594">
    <property type="entry name" value="HATPase_dom"/>
</dbReference>
<comment type="function">
    <text evidence="17">Member of the two-component regulatory system NreB/NreC involved in the control of dissimilatory nitrate/nitrite reduction in response to oxygen. NreB functions as a direct oxygen sensor histidine kinase which is autophosphorylated, in the absence of oxygen, probably at the conserved histidine residue, and transfers its phosphate group probably to a conserved aspartate residue of NreC. NreB/NreC activates the expression of the nitrate (narGHJI) and nitrite (nir) reductase operons, as well as the putative nitrate transporter gene narT.</text>
</comment>
<evidence type="ECO:0000313" key="21">
    <source>
        <dbReference type="Proteomes" id="UP000000644"/>
    </source>
</evidence>
<evidence type="ECO:0000259" key="19">
    <source>
        <dbReference type="PROSITE" id="PS50109"/>
    </source>
</evidence>
<keyword evidence="11" id="KW-0547">Nucleotide-binding</keyword>
<keyword evidence="13" id="KW-0067">ATP-binding</keyword>
<evidence type="ECO:0000256" key="2">
    <source>
        <dbReference type="ARBA" id="ARBA00001966"/>
    </source>
</evidence>
<dbReference type="SMART" id="SM00387">
    <property type="entry name" value="HATPase_c"/>
    <property type="match status" value="1"/>
</dbReference>
<dbReference type="GO" id="GO:0005524">
    <property type="term" value="F:ATP binding"/>
    <property type="evidence" value="ECO:0007669"/>
    <property type="project" value="UniProtKB-KW"/>
</dbReference>
<keyword evidence="8" id="KW-0597">Phosphoprotein</keyword>
<dbReference type="PROSITE" id="PS50109">
    <property type="entry name" value="HIS_KIN"/>
    <property type="match status" value="1"/>
</dbReference>
<evidence type="ECO:0000256" key="1">
    <source>
        <dbReference type="ARBA" id="ARBA00000085"/>
    </source>
</evidence>
<evidence type="ECO:0000256" key="17">
    <source>
        <dbReference type="ARBA" id="ARBA00024827"/>
    </source>
</evidence>